<dbReference type="EMBL" id="AMRA01000102">
    <property type="protein sequence ID" value="EKF22292.1"/>
    <property type="molecule type" value="Genomic_DNA"/>
</dbReference>
<evidence type="ECO:0000313" key="2">
    <source>
        <dbReference type="Proteomes" id="UP000006265"/>
    </source>
</evidence>
<dbReference type="Proteomes" id="UP000006265">
    <property type="component" value="Unassembled WGS sequence"/>
</dbReference>
<sequence length="143" mass="15543">MANAHPPQDVWQLAERAVELVPLDVAKLEGLLGTPLSPNPRNPNRFEGGARDLGPSLRVTSSVIGIVDGAWSFAAINIDPVPCATVDDVLRRYPDMELVSAPQGHSPGERFVWAATYEWGRLAFGLSERDQCVVTVSLEPAKR</sequence>
<dbReference type="AlphaFoldDB" id="K5BDP1"/>
<gene>
    <name evidence="1" type="ORF">C731_3784</name>
</gene>
<keyword evidence="2" id="KW-1185">Reference proteome</keyword>
<accession>K5BDP1</accession>
<dbReference type="STRING" id="1122247.GCA_000379865_02717"/>
<protein>
    <submittedName>
        <fullName evidence="1">Uncharacterized protein</fullName>
    </submittedName>
</protein>
<proteinExistence type="predicted"/>
<reference evidence="1 2" key="1">
    <citation type="journal article" date="2012" name="J. Bacteriol.">
        <title>Genome sequence of Mycobacterium hassiacum DSM 44199, a rare source of heat-stable mycobacterial proteins.</title>
        <authorList>
            <person name="Tiago I."/>
            <person name="Maranha A."/>
            <person name="Mendes V."/>
            <person name="Alarico S."/>
            <person name="Moynihan P.J."/>
            <person name="Clarke A.J."/>
            <person name="Macedo-Ribeiro S."/>
            <person name="Pereira P.J."/>
            <person name="Empadinhas N."/>
        </authorList>
    </citation>
    <scope>NUCLEOTIDE SEQUENCE [LARGE SCALE GENOMIC DNA]</scope>
    <source>
        <strain evidence="2">DSM 44199 / CIP 105218 / JCM 12690 / 3849</strain>
    </source>
</reference>
<organism evidence="1 2">
    <name type="scientific">Mycolicibacterium hassiacum (strain DSM 44199 / CIP 105218 / JCM 12690 / 3849)</name>
    <name type="common">Mycobacterium hassiacum</name>
    <dbReference type="NCBI Taxonomy" id="1122247"/>
    <lineage>
        <taxon>Bacteria</taxon>
        <taxon>Bacillati</taxon>
        <taxon>Actinomycetota</taxon>
        <taxon>Actinomycetes</taxon>
        <taxon>Mycobacteriales</taxon>
        <taxon>Mycobacteriaceae</taxon>
        <taxon>Mycolicibacterium</taxon>
    </lineage>
</organism>
<evidence type="ECO:0000313" key="1">
    <source>
        <dbReference type="EMBL" id="EKF22292.1"/>
    </source>
</evidence>
<dbReference type="eggNOG" id="ENOG50326AU">
    <property type="taxonomic scope" value="Bacteria"/>
</dbReference>
<comment type="caution">
    <text evidence="1">The sequence shown here is derived from an EMBL/GenBank/DDBJ whole genome shotgun (WGS) entry which is preliminary data.</text>
</comment>
<name>K5BDP1_MYCHD</name>
<dbReference type="PATRIC" id="fig|1122247.3.peg.3627"/>